<evidence type="ECO:0000313" key="2">
    <source>
        <dbReference type="EMBL" id="SAK69660.1"/>
    </source>
</evidence>
<dbReference type="AlphaFoldDB" id="A0A158BI71"/>
<comment type="caution">
    <text evidence="2">The sequence shown here is derived from an EMBL/GenBank/DDBJ whole genome shotgun (WGS) entry which is preliminary data.</text>
</comment>
<organism evidence="2 3">
    <name type="scientific">Caballeronia glebae</name>
    <dbReference type="NCBI Taxonomy" id="1777143"/>
    <lineage>
        <taxon>Bacteria</taxon>
        <taxon>Pseudomonadati</taxon>
        <taxon>Pseudomonadota</taxon>
        <taxon>Betaproteobacteria</taxon>
        <taxon>Burkholderiales</taxon>
        <taxon>Burkholderiaceae</taxon>
        <taxon>Caballeronia</taxon>
    </lineage>
</organism>
<proteinExistence type="predicted"/>
<name>A0A158BI71_9BURK</name>
<dbReference type="InterPro" id="IPR043729">
    <property type="entry name" value="DUF5672"/>
</dbReference>
<dbReference type="Pfam" id="PF18922">
    <property type="entry name" value="DUF5672"/>
    <property type="match status" value="1"/>
</dbReference>
<evidence type="ECO:0000259" key="1">
    <source>
        <dbReference type="Pfam" id="PF18922"/>
    </source>
</evidence>
<evidence type="ECO:0000313" key="3">
    <source>
        <dbReference type="Proteomes" id="UP000054596"/>
    </source>
</evidence>
<accession>A0A158BI71</accession>
<keyword evidence="3" id="KW-1185">Reference proteome</keyword>
<dbReference type="STRING" id="1777143.AWB82_04115"/>
<dbReference type="EMBL" id="FCOJ02000030">
    <property type="protein sequence ID" value="SAK69660.1"/>
    <property type="molecule type" value="Genomic_DNA"/>
</dbReference>
<gene>
    <name evidence="2" type="ORF">AWB82_04115</name>
</gene>
<sequence>MRQCRFADAILFSDKQVSTQARHIPISPLKSKGDYSAFILKELIQHVRTPWVLIVQWDGYVVDPLAWREEFLLYDYVGAPWPFHEAGFQVGNGGFSLRSMRLIQALADPRFELLPDVNEDDLICRLYRTELETAFSIRFAPVEIASRFACEYTDPQAPIFGFHGARNLWRHIDDDTMMDIALALDIRTFNSSEMRQLLMHYCHLGKFSCVRTMCERYLQHWSPQQLEEQLYATGVREHIARYSAEICARTMERA</sequence>
<feature type="domain" description="DUF5672" evidence="1">
    <location>
        <begin position="20"/>
        <end position="153"/>
    </location>
</feature>
<protein>
    <recommendedName>
        <fullName evidence="1">DUF5672 domain-containing protein</fullName>
    </recommendedName>
</protein>
<reference evidence="2" key="1">
    <citation type="submission" date="2016-01" db="EMBL/GenBank/DDBJ databases">
        <authorList>
            <person name="Peeters C."/>
        </authorList>
    </citation>
    <scope>NUCLEOTIDE SEQUENCE [LARGE SCALE GENOMIC DNA]</scope>
    <source>
        <strain evidence="2">LMG 29325</strain>
    </source>
</reference>
<dbReference type="Proteomes" id="UP000054596">
    <property type="component" value="Unassembled WGS sequence"/>
</dbReference>